<accession>A0A370THA2</accession>
<evidence type="ECO:0000313" key="10">
    <source>
        <dbReference type="Proteomes" id="UP000254866"/>
    </source>
</evidence>
<evidence type="ECO:0000256" key="4">
    <source>
        <dbReference type="ARBA" id="ARBA00023136"/>
    </source>
</evidence>
<proteinExistence type="inferred from homology"/>
<reference evidence="9 10" key="1">
    <citation type="journal article" date="2018" name="IMA Fungus">
        <title>IMA Genome-F 9: Draft genome sequence of Annulohypoxylon stygium, Aspergillus mulundensis, Berkeleyomyces basicola (syn. Thielaviopsis basicola), Ceratocystis smalleyi, two Cercospora beticola strains, Coleophoma cylindrospora, Fusarium fracticaudum, Phialophora cf. hyalina, and Morchella septimelata.</title>
        <authorList>
            <person name="Wingfield B.D."/>
            <person name="Bills G.F."/>
            <person name="Dong Y."/>
            <person name="Huang W."/>
            <person name="Nel W.J."/>
            <person name="Swalarsk-Parry B.S."/>
            <person name="Vaghefi N."/>
            <person name="Wilken P.M."/>
            <person name="An Z."/>
            <person name="de Beer Z.W."/>
            <person name="De Vos L."/>
            <person name="Chen L."/>
            <person name="Duong T.A."/>
            <person name="Gao Y."/>
            <person name="Hammerbacher A."/>
            <person name="Kikkert J.R."/>
            <person name="Li Y."/>
            <person name="Li H."/>
            <person name="Li K."/>
            <person name="Li Q."/>
            <person name="Liu X."/>
            <person name="Ma X."/>
            <person name="Naidoo K."/>
            <person name="Pethybridge S.J."/>
            <person name="Sun J."/>
            <person name="Steenkamp E.T."/>
            <person name="van der Nest M.A."/>
            <person name="van Wyk S."/>
            <person name="Wingfield M.J."/>
            <person name="Xiong C."/>
            <person name="Yue Q."/>
            <person name="Zhang X."/>
        </authorList>
    </citation>
    <scope>NUCLEOTIDE SEQUENCE [LARGE SCALE GENOMIC DNA]</scope>
    <source>
        <strain evidence="9 10">BP 5553</strain>
    </source>
</reference>
<evidence type="ECO:0000259" key="8">
    <source>
        <dbReference type="Pfam" id="PF20684"/>
    </source>
</evidence>
<feature type="transmembrane region" description="Helical" evidence="7">
    <location>
        <begin position="215"/>
        <end position="238"/>
    </location>
</feature>
<feature type="transmembrane region" description="Helical" evidence="7">
    <location>
        <begin position="35"/>
        <end position="56"/>
    </location>
</feature>
<sequence>MPGLEILVRAVDPLLLPPDGEEPNYINPLSRGQKIVIASVVLTSFAFVFVIARVIVKGFVTKRFGWDDIFCVGAMAASIARTVMSVILVDTYGIGVHVWNFNPKNIVAAHNMQFAQDMVCGNAYDTWHFSFEADCLPTTDITVAIGAVNIFTDSIIMVMPIPIIWKLQLKQTQRWGLLAVFGTGLFVLVSAIVREVIVVKTDKELDQSWVVVDEIIWLTVELNIGIICISLPALSPLYTRVLASKFYLSSLRNLLSFSGAGSKSRSKLGSTDGTKESKQDSSPYTDSVYLVNMGSSHAEAQGDARSSGDPHDYMAYETHKNGIQVRHKVEQHVTQAPNDGHDIV</sequence>
<feature type="transmembrane region" description="Helical" evidence="7">
    <location>
        <begin position="68"/>
        <end position="89"/>
    </location>
</feature>
<evidence type="ECO:0000256" key="7">
    <source>
        <dbReference type="SAM" id="Phobius"/>
    </source>
</evidence>
<evidence type="ECO:0000256" key="3">
    <source>
        <dbReference type="ARBA" id="ARBA00022989"/>
    </source>
</evidence>
<organism evidence="9 10">
    <name type="scientific">Venustampulla echinocandica</name>
    <dbReference type="NCBI Taxonomy" id="2656787"/>
    <lineage>
        <taxon>Eukaryota</taxon>
        <taxon>Fungi</taxon>
        <taxon>Dikarya</taxon>
        <taxon>Ascomycota</taxon>
        <taxon>Pezizomycotina</taxon>
        <taxon>Leotiomycetes</taxon>
        <taxon>Helotiales</taxon>
        <taxon>Pleuroascaceae</taxon>
        <taxon>Venustampulla</taxon>
    </lineage>
</organism>
<evidence type="ECO:0000256" key="6">
    <source>
        <dbReference type="SAM" id="MobiDB-lite"/>
    </source>
</evidence>
<feature type="transmembrane region" description="Helical" evidence="7">
    <location>
        <begin position="141"/>
        <end position="163"/>
    </location>
</feature>
<dbReference type="AlphaFoldDB" id="A0A370THA2"/>
<feature type="compositionally biased region" description="Polar residues" evidence="6">
    <location>
        <begin position="259"/>
        <end position="272"/>
    </location>
</feature>
<dbReference type="GO" id="GO:0016020">
    <property type="term" value="C:membrane"/>
    <property type="evidence" value="ECO:0007669"/>
    <property type="project" value="UniProtKB-SubCell"/>
</dbReference>
<protein>
    <recommendedName>
        <fullName evidence="8">Rhodopsin domain-containing protein</fullName>
    </recommendedName>
</protein>
<keyword evidence="2 7" id="KW-0812">Transmembrane</keyword>
<dbReference type="GeneID" id="43600553"/>
<dbReference type="InterPro" id="IPR049326">
    <property type="entry name" value="Rhodopsin_dom_fungi"/>
</dbReference>
<dbReference type="PANTHER" id="PTHR33048:SF158">
    <property type="entry name" value="MEMBRANE PROTEIN PTH11-LIKE, PUTATIVE-RELATED"/>
    <property type="match status" value="1"/>
</dbReference>
<keyword evidence="10" id="KW-1185">Reference proteome</keyword>
<dbReference type="InterPro" id="IPR052337">
    <property type="entry name" value="SAT4-like"/>
</dbReference>
<evidence type="ECO:0000256" key="5">
    <source>
        <dbReference type="ARBA" id="ARBA00038359"/>
    </source>
</evidence>
<dbReference type="Proteomes" id="UP000254866">
    <property type="component" value="Unassembled WGS sequence"/>
</dbReference>
<keyword evidence="3 7" id="KW-1133">Transmembrane helix</keyword>
<dbReference type="OrthoDB" id="444631at2759"/>
<feature type="transmembrane region" description="Helical" evidence="7">
    <location>
        <begin position="175"/>
        <end position="193"/>
    </location>
</feature>
<feature type="domain" description="Rhodopsin" evidence="8">
    <location>
        <begin position="118"/>
        <end position="239"/>
    </location>
</feature>
<evidence type="ECO:0000313" key="9">
    <source>
        <dbReference type="EMBL" id="RDL34576.1"/>
    </source>
</evidence>
<gene>
    <name evidence="9" type="ORF">BP5553_07704</name>
</gene>
<name>A0A370THA2_9HELO</name>
<evidence type="ECO:0000256" key="2">
    <source>
        <dbReference type="ARBA" id="ARBA00022692"/>
    </source>
</evidence>
<evidence type="ECO:0000256" key="1">
    <source>
        <dbReference type="ARBA" id="ARBA00004141"/>
    </source>
</evidence>
<comment type="similarity">
    <text evidence="5">Belongs to the SAT4 family.</text>
</comment>
<dbReference type="EMBL" id="NPIC01000007">
    <property type="protein sequence ID" value="RDL34576.1"/>
    <property type="molecule type" value="Genomic_DNA"/>
</dbReference>
<comment type="subcellular location">
    <subcellularLocation>
        <location evidence="1">Membrane</location>
        <topology evidence="1">Multi-pass membrane protein</topology>
    </subcellularLocation>
</comment>
<dbReference type="PANTHER" id="PTHR33048">
    <property type="entry name" value="PTH11-LIKE INTEGRAL MEMBRANE PROTEIN (AFU_ORTHOLOGUE AFUA_5G11245)"/>
    <property type="match status" value="1"/>
</dbReference>
<dbReference type="RefSeq" id="XP_031867558.1">
    <property type="nucleotide sequence ID" value="XM_032016327.1"/>
</dbReference>
<comment type="caution">
    <text evidence="9">The sequence shown here is derived from an EMBL/GenBank/DDBJ whole genome shotgun (WGS) entry which is preliminary data.</text>
</comment>
<keyword evidence="4 7" id="KW-0472">Membrane</keyword>
<dbReference type="Pfam" id="PF20684">
    <property type="entry name" value="Fung_rhodopsin"/>
    <property type="match status" value="2"/>
</dbReference>
<feature type="region of interest" description="Disordered" evidence="6">
    <location>
        <begin position="259"/>
        <end position="284"/>
    </location>
</feature>
<feature type="domain" description="Rhodopsin" evidence="8">
    <location>
        <begin position="52"/>
        <end position="115"/>
    </location>
</feature>